<protein>
    <submittedName>
        <fullName evidence="2">Uncharacterized protein</fullName>
    </submittedName>
</protein>
<keyword evidence="3" id="KW-1185">Reference proteome</keyword>
<dbReference type="RefSeq" id="WP_097441972.1">
    <property type="nucleotide sequence ID" value="NZ_NBWU01000001.1"/>
</dbReference>
<dbReference type="Proteomes" id="UP000219559">
    <property type="component" value="Unassembled WGS sequence"/>
</dbReference>
<comment type="caution">
    <text evidence="2">The sequence shown here is derived from an EMBL/GenBank/DDBJ whole genome shotgun (WGS) entry which is preliminary data.</text>
</comment>
<keyword evidence="1" id="KW-1133">Transmembrane helix</keyword>
<evidence type="ECO:0000313" key="3">
    <source>
        <dbReference type="Proteomes" id="UP000219559"/>
    </source>
</evidence>
<name>A0A2A4GEP5_9FLAO</name>
<accession>A0A2A4GEP5</accession>
<evidence type="ECO:0000313" key="2">
    <source>
        <dbReference type="EMBL" id="PCE66450.1"/>
    </source>
</evidence>
<dbReference type="EMBL" id="NBWU01000001">
    <property type="protein sequence ID" value="PCE66450.1"/>
    <property type="molecule type" value="Genomic_DNA"/>
</dbReference>
<gene>
    <name evidence="2" type="ORF">B7P33_03915</name>
</gene>
<sequence length="135" mass="15105">MDVRKDEELKKILANLERPQPSDQLLGNIMDAVHELPTPVVSQPLIGKKGWWLIALCFAAATIGLFFFNPAAVGLEIPLNTPKLDLSMPQIDWKMPFNGSNTLLYAVLFMGIFFGLQIKMLKKEFLSSPEQGQFA</sequence>
<feature type="transmembrane region" description="Helical" evidence="1">
    <location>
        <begin position="95"/>
        <end position="116"/>
    </location>
</feature>
<evidence type="ECO:0000256" key="1">
    <source>
        <dbReference type="SAM" id="Phobius"/>
    </source>
</evidence>
<keyword evidence="1" id="KW-0812">Transmembrane</keyword>
<proteinExistence type="predicted"/>
<dbReference type="AlphaFoldDB" id="A0A2A4GEP5"/>
<dbReference type="OrthoDB" id="1442507at2"/>
<reference evidence="2 3" key="1">
    <citation type="submission" date="2017-04" db="EMBL/GenBank/DDBJ databases">
        <title>A new member of the family Flavobacteriaceae isolated from ascidians.</title>
        <authorList>
            <person name="Chen L."/>
        </authorList>
    </citation>
    <scope>NUCLEOTIDE SEQUENCE [LARGE SCALE GENOMIC DNA]</scope>
    <source>
        <strain evidence="2 3">HQA918</strain>
    </source>
</reference>
<keyword evidence="1" id="KW-0472">Membrane</keyword>
<feature type="transmembrane region" description="Helical" evidence="1">
    <location>
        <begin position="51"/>
        <end position="75"/>
    </location>
</feature>
<organism evidence="2 3">
    <name type="scientific">Sediminicola luteus</name>
    <dbReference type="NCBI Taxonomy" id="319238"/>
    <lineage>
        <taxon>Bacteria</taxon>
        <taxon>Pseudomonadati</taxon>
        <taxon>Bacteroidota</taxon>
        <taxon>Flavobacteriia</taxon>
        <taxon>Flavobacteriales</taxon>
        <taxon>Flavobacteriaceae</taxon>
        <taxon>Sediminicola</taxon>
    </lineage>
</organism>